<evidence type="ECO:0000313" key="3">
    <source>
        <dbReference type="Proteomes" id="UP000289278"/>
    </source>
</evidence>
<dbReference type="EMBL" id="MK450421">
    <property type="protein sequence ID" value="QAX93265.1"/>
    <property type="molecule type" value="Genomic_DNA"/>
</dbReference>
<dbReference type="GeneID" id="55011255"/>
<feature type="compositionally biased region" description="Basic and acidic residues" evidence="1">
    <location>
        <begin position="48"/>
        <end position="61"/>
    </location>
</feature>
<accession>A0A411AYT6</accession>
<protein>
    <submittedName>
        <fullName evidence="2">Minor tail protein</fullName>
    </submittedName>
</protein>
<dbReference type="KEGG" id="vg:55011255"/>
<reference evidence="2 3" key="1">
    <citation type="submission" date="2019-01" db="EMBL/GenBank/DDBJ databases">
        <authorList>
            <person name="Terrell S.O."/>
            <person name="Kelly J.L."/>
            <person name="Nayek S."/>
            <person name="Klug H.M."/>
            <person name="Layton S.R."/>
            <person name="Kim T."/>
            <person name="Hughes L.E."/>
            <person name="Garlena R.A."/>
            <person name="Russell D.A."/>
            <person name="Pope W.H."/>
            <person name="Jacobs-Sera D."/>
            <person name="Hatfull G.F."/>
        </authorList>
    </citation>
    <scope>NUCLEOTIDE SEQUENCE [LARGE SCALE GENOMIC DNA]</scope>
</reference>
<organism evidence="2 3">
    <name type="scientific">Streptomyces phage Vash</name>
    <dbReference type="NCBI Taxonomy" id="2510568"/>
    <lineage>
        <taxon>Viruses</taxon>
        <taxon>Duplodnaviria</taxon>
        <taxon>Heunggongvirae</taxon>
        <taxon>Uroviricota</taxon>
        <taxon>Caudoviricetes</taxon>
        <taxon>Colingsworthviridae</taxon>
        <taxon>Vashvirus</taxon>
        <taxon>Vashvirus vash</taxon>
    </lineage>
</organism>
<sequence length="147" mass="16443">MAQRSAYTIRVDGLRELQRNVRTLKDKELNKAVREANKASGEILIPQAKHESPDGKRDAKSSKKYRPGKLDKSIKVTASTKGAVIKAGSAARVPYAAAIHFGYRKRNIKPNRFLFRAMARKSAQVAATYERRIDAVVRTYLESNRAG</sequence>
<feature type="region of interest" description="Disordered" evidence="1">
    <location>
        <begin position="40"/>
        <end position="70"/>
    </location>
</feature>
<evidence type="ECO:0000313" key="2">
    <source>
        <dbReference type="EMBL" id="QAX93265.1"/>
    </source>
</evidence>
<gene>
    <name evidence="2" type="primary">9</name>
    <name evidence="2" type="ORF">SEA_VASH_9</name>
</gene>
<evidence type="ECO:0000256" key="1">
    <source>
        <dbReference type="SAM" id="MobiDB-lite"/>
    </source>
</evidence>
<dbReference type="Proteomes" id="UP000289278">
    <property type="component" value="Segment"/>
</dbReference>
<keyword evidence="3" id="KW-1185">Reference proteome</keyword>
<dbReference type="RefSeq" id="YP_009819834.1">
    <property type="nucleotide sequence ID" value="NC_048154.1"/>
</dbReference>
<proteinExistence type="predicted"/>
<name>A0A411AYT6_9CAUD</name>